<name>A0A8E0RLD8_9TREM</name>
<dbReference type="Pfam" id="PF00069">
    <property type="entry name" value="Pkinase"/>
    <property type="match status" value="1"/>
</dbReference>
<feature type="domain" description="Protein kinase" evidence="2">
    <location>
        <begin position="1"/>
        <end position="297"/>
    </location>
</feature>
<dbReference type="SUPFAM" id="SSF56112">
    <property type="entry name" value="Protein kinase-like (PK-like)"/>
    <property type="match status" value="1"/>
</dbReference>
<dbReference type="GO" id="GO:0005096">
    <property type="term" value="F:GTPase activator activity"/>
    <property type="evidence" value="ECO:0007669"/>
    <property type="project" value="UniProtKB-KW"/>
</dbReference>
<dbReference type="EMBL" id="LUCM01010561">
    <property type="protein sequence ID" value="KAA0185311.1"/>
    <property type="molecule type" value="Genomic_DNA"/>
</dbReference>
<dbReference type="SMART" id="SM00164">
    <property type="entry name" value="TBC"/>
    <property type="match status" value="1"/>
</dbReference>
<organism evidence="4 5">
    <name type="scientific">Fasciolopsis buskii</name>
    <dbReference type="NCBI Taxonomy" id="27845"/>
    <lineage>
        <taxon>Eukaryota</taxon>
        <taxon>Metazoa</taxon>
        <taxon>Spiralia</taxon>
        <taxon>Lophotrochozoa</taxon>
        <taxon>Platyhelminthes</taxon>
        <taxon>Trematoda</taxon>
        <taxon>Digenea</taxon>
        <taxon>Plagiorchiida</taxon>
        <taxon>Echinostomata</taxon>
        <taxon>Echinostomatoidea</taxon>
        <taxon>Fasciolidae</taxon>
        <taxon>Fasciolopsis</taxon>
    </lineage>
</organism>
<proteinExistence type="predicted"/>
<sequence>MSFELPLGLSTFRVSVSMITDVEVNGLPRLPSSVTCFARLCSLRALTHPNLCCYLDAARRKPERLFCVSEAYSRSLSDIMGPLSDSMWLSVRLTECFSALDYLGKRGLVHSCLNPAYIMLNEKDECKIAAYGLYYATGWGKDVNFPIADPVYSAPEVFLFSPLSQQTEISGPLIWENSTTETLSPCLLNVSSDVWSIGLIFLELIRGRDLTTSLRLTNKSGTSNAKPFSTIRALIEGLRCCDEGTPRLSDFLHFGTLDSSSEVDIRDLESLCHDCLHFDARLRPKPQKVVDRFSSTICELRKNNKAPILLNMFRNSSKAADTDTTDFSKAIHFLTNRCDLAEVYHYWCLAGGSLDAVWKEAELFSKLHLVESSMAVGCRANDCLSKNKLRSRPPVLRIPHYLSLLHNDLSDVYYLTENWPSTYDDERISFDPRVVMLPCQRLLERIQRIPLDILYPLLMVPTQSALQIPNNGGIKALVSSHNHQESHSTVIIPQTLGSELSITKLLFNTASLPRDLGLEIVQNGRMDSMNGQPIAIKERDVEYQVRRICLFNRLLNALPATEARLRLEVRTDIPPFLRSRIWSALLGVDSDRNYRERFAKALCSTTLPRTGSLDANDSKSSDLTSPLPSQVLDPIYDLLDEKAANQISVDLPRCHAYDALLASPMGQASLRRVLVATLRMHPGTLEYTQGMDSVAAVFVRLCFPDEALAAACLSALLRTKLSIFFSSDGFTHGLRQFFDILLRLFAFHNPNLAVSLTDLNVPLVGLTTGWIYTLFAHAMPLDRVELMWDTLIVGPPSLSMFYYLAIFLQLDQQVNFETLGLEQICTILSNFPEVDLDKCRVDALRYALATPISLTRSSSWSVSNELELSTTNNGSDVQIFQSVPGTDSVRSPIHTTTLTLIHQSTTERRLDFSRSSFYDVSDIAVVEFSPQHSTSFSLL</sequence>
<dbReference type="OrthoDB" id="1668230at2759"/>
<keyword evidence="5" id="KW-1185">Reference proteome</keyword>
<dbReference type="InterPro" id="IPR000719">
    <property type="entry name" value="Prot_kinase_dom"/>
</dbReference>
<dbReference type="Gene3D" id="1.10.8.270">
    <property type="entry name" value="putative rabgap domain of human tbc1 domain family member 14 like domains"/>
    <property type="match status" value="1"/>
</dbReference>
<dbReference type="InterPro" id="IPR011009">
    <property type="entry name" value="Kinase-like_dom_sf"/>
</dbReference>
<dbReference type="InterPro" id="IPR000195">
    <property type="entry name" value="Rab-GAP-TBC_dom"/>
</dbReference>
<dbReference type="InterPro" id="IPR035969">
    <property type="entry name" value="Rab-GAP_TBC_sf"/>
</dbReference>
<dbReference type="Gene3D" id="1.10.510.10">
    <property type="entry name" value="Transferase(Phosphotransferase) domain 1"/>
    <property type="match status" value="1"/>
</dbReference>
<keyword evidence="4" id="KW-0418">Kinase</keyword>
<dbReference type="GO" id="GO:0005524">
    <property type="term" value="F:ATP binding"/>
    <property type="evidence" value="ECO:0007669"/>
    <property type="project" value="InterPro"/>
</dbReference>
<dbReference type="GO" id="GO:0004672">
    <property type="term" value="F:protein kinase activity"/>
    <property type="evidence" value="ECO:0007669"/>
    <property type="project" value="InterPro"/>
</dbReference>
<feature type="domain" description="Rab-GAP TBC" evidence="3">
    <location>
        <begin position="572"/>
        <end position="795"/>
    </location>
</feature>
<evidence type="ECO:0000256" key="1">
    <source>
        <dbReference type="ARBA" id="ARBA00022468"/>
    </source>
</evidence>
<dbReference type="Gene3D" id="1.10.472.80">
    <property type="entry name" value="Ypt/Rab-GAP domain of gyp1p, domain 3"/>
    <property type="match status" value="1"/>
</dbReference>
<comment type="caution">
    <text evidence="4">The sequence shown here is derived from an EMBL/GenBank/DDBJ whole genome shotgun (WGS) entry which is preliminary data.</text>
</comment>
<dbReference type="SUPFAM" id="SSF47923">
    <property type="entry name" value="Ypt/Rab-GAP domain of gyp1p"/>
    <property type="match status" value="2"/>
</dbReference>
<dbReference type="Pfam" id="PF00566">
    <property type="entry name" value="RabGAP-TBC"/>
    <property type="match status" value="1"/>
</dbReference>
<evidence type="ECO:0000259" key="2">
    <source>
        <dbReference type="PROSITE" id="PS50011"/>
    </source>
</evidence>
<protein>
    <submittedName>
        <fullName evidence="4">TBC domain-containing protein kinase protein</fullName>
    </submittedName>
</protein>
<dbReference type="AlphaFoldDB" id="A0A8E0RLD8"/>
<dbReference type="PANTHER" id="PTHR22957:SF168">
    <property type="entry name" value="TBC DOMAIN-CONTAINING PROTEIN KINASE-LIKE PROTEIN"/>
    <property type="match status" value="1"/>
</dbReference>
<dbReference type="SMART" id="SM00220">
    <property type="entry name" value="S_TKc"/>
    <property type="match status" value="1"/>
</dbReference>
<evidence type="ECO:0000259" key="3">
    <source>
        <dbReference type="PROSITE" id="PS50086"/>
    </source>
</evidence>
<dbReference type="PANTHER" id="PTHR22957">
    <property type="entry name" value="TBC1 DOMAIN FAMILY MEMBER GTPASE-ACTIVATING PROTEIN"/>
    <property type="match status" value="1"/>
</dbReference>
<accession>A0A8E0RLD8</accession>
<evidence type="ECO:0000313" key="4">
    <source>
        <dbReference type="EMBL" id="KAA0185311.1"/>
    </source>
</evidence>
<dbReference type="PROSITE" id="PS50086">
    <property type="entry name" value="TBC_RABGAP"/>
    <property type="match status" value="1"/>
</dbReference>
<reference evidence="4" key="1">
    <citation type="submission" date="2019-05" db="EMBL/GenBank/DDBJ databases">
        <title>Annotation for the trematode Fasciolopsis buski.</title>
        <authorList>
            <person name="Choi Y.-J."/>
        </authorList>
    </citation>
    <scope>NUCLEOTIDE SEQUENCE</scope>
    <source>
        <strain evidence="4">HT</strain>
        <tissue evidence="4">Whole worm</tissue>
    </source>
</reference>
<keyword evidence="4" id="KW-0808">Transferase</keyword>
<dbReference type="Proteomes" id="UP000728185">
    <property type="component" value="Unassembled WGS sequence"/>
</dbReference>
<gene>
    <name evidence="4" type="ORF">FBUS_06983</name>
</gene>
<keyword evidence="1" id="KW-0343">GTPase activation</keyword>
<evidence type="ECO:0000313" key="5">
    <source>
        <dbReference type="Proteomes" id="UP000728185"/>
    </source>
</evidence>
<dbReference type="PROSITE" id="PS50011">
    <property type="entry name" value="PROTEIN_KINASE_DOM"/>
    <property type="match status" value="1"/>
</dbReference>